<name>A0AAV2WL04_MYCNE</name>
<evidence type="ECO:0000313" key="2">
    <source>
        <dbReference type="EMBL" id="CDQ44951.1"/>
    </source>
</evidence>
<feature type="region of interest" description="Disordered" evidence="1">
    <location>
        <begin position="1"/>
        <end position="53"/>
    </location>
</feature>
<proteinExistence type="predicted"/>
<reference evidence="2" key="1">
    <citation type="submission" date="2014-05" db="EMBL/GenBank/DDBJ databases">
        <authorList>
            <person name="Urmite Genomes"/>
        </authorList>
    </citation>
    <scope>NUCLEOTIDE SEQUENCE</scope>
    <source>
        <strain evidence="2">DSM 44074</strain>
    </source>
</reference>
<accession>A0AAV2WL04</accession>
<reference evidence="2" key="2">
    <citation type="submission" date="2015-09" db="EMBL/GenBank/DDBJ databases">
        <title>Draft genome sequence of Mycobacterium neoaurum DSM 44074.</title>
        <authorList>
            <person name="Croce O."/>
            <person name="Robert C."/>
            <person name="Raoult D."/>
            <person name="Drancourt M."/>
        </authorList>
    </citation>
    <scope>NUCLEOTIDE SEQUENCE</scope>
    <source>
        <strain evidence="2">DSM 44074</strain>
    </source>
</reference>
<dbReference type="EMBL" id="LK021338">
    <property type="protein sequence ID" value="CDQ44951.1"/>
    <property type="molecule type" value="Genomic_DNA"/>
</dbReference>
<feature type="region of interest" description="Disordered" evidence="1">
    <location>
        <begin position="271"/>
        <end position="306"/>
    </location>
</feature>
<dbReference type="AlphaFoldDB" id="A0AAV2WL04"/>
<protein>
    <submittedName>
        <fullName evidence="2">Uncharacterized protein</fullName>
    </submittedName>
</protein>
<feature type="compositionally biased region" description="Polar residues" evidence="1">
    <location>
        <begin position="1"/>
        <end position="10"/>
    </location>
</feature>
<feature type="compositionally biased region" description="Gly residues" evidence="1">
    <location>
        <begin position="279"/>
        <end position="288"/>
    </location>
</feature>
<dbReference type="Proteomes" id="UP000028864">
    <property type="component" value="Unassembled WGS sequence"/>
</dbReference>
<organism evidence="2 3">
    <name type="scientific">Mycolicibacterium neoaurum</name>
    <name type="common">Mycobacterium neoaurum</name>
    <dbReference type="NCBI Taxonomy" id="1795"/>
    <lineage>
        <taxon>Bacteria</taxon>
        <taxon>Bacillati</taxon>
        <taxon>Actinomycetota</taxon>
        <taxon>Actinomycetes</taxon>
        <taxon>Mycobacteriales</taxon>
        <taxon>Mycobacteriaceae</taxon>
        <taxon>Mycolicibacterium</taxon>
    </lineage>
</organism>
<evidence type="ECO:0000256" key="1">
    <source>
        <dbReference type="SAM" id="MobiDB-lite"/>
    </source>
</evidence>
<sequence length="306" mass="32552">MKPGASTSGASAAMRPRMQPDLVGNRDEREFDGLAEQSQDDLVTGGPAHPGLLSQRRVEHAGGHPALGADERLEDLVPYRGRQQHEPGFGNPDREDVQGGLVDLKFLAALVVPVLAELLPGARYGTHAHAVHPVPLHMLVEELVLLGFGEPSAEVFGGLDDQHEERGVGPIEGLRVQGVIAPPLAVHALDVMVEILDLRAGVRRAVTVVDDAHDRVHGAGDPLQRFAQQDRMILDSRAELGIHVLDRADPDAEQAGTQVAEVFPGQGVGSERYRLGNSGPVGAGGCSGHGRPRRASKTTGVRPRYA</sequence>
<gene>
    <name evidence="2" type="ORF">BN1047_02836</name>
</gene>
<evidence type="ECO:0000313" key="3">
    <source>
        <dbReference type="Proteomes" id="UP000028864"/>
    </source>
</evidence>